<organism evidence="11 12">
    <name type="scientific">Echinimonas agarilytica</name>
    <dbReference type="NCBI Taxonomy" id="1215918"/>
    <lineage>
        <taxon>Bacteria</taxon>
        <taxon>Pseudomonadati</taxon>
        <taxon>Pseudomonadota</taxon>
        <taxon>Gammaproteobacteria</taxon>
        <taxon>Alteromonadales</taxon>
        <taxon>Echinimonadaceae</taxon>
        <taxon>Echinimonas</taxon>
    </lineage>
</organism>
<dbReference type="Gene3D" id="3.50.30.40">
    <property type="entry name" value="Ribonuclease E inhibitor RraA/RraA-like"/>
    <property type="match status" value="1"/>
</dbReference>
<dbReference type="EC" id="4.1.1.112" evidence="10"/>
<keyword evidence="9" id="KW-0460">Magnesium</keyword>
<comment type="function">
    <text evidence="7 10">Catalyzes the aldol cleavage of 4-hydroxy-4-methyl-2-oxoglutarate (HMG) into 2 molecules of pyruvate. Also contains a secondary oxaloacetate (OAA) decarboxylase activity due to the common pyruvate enolate transition state formed following C-C bond cleavage in the retro-aldol and decarboxylation reactions.</text>
</comment>
<comment type="catalytic activity">
    <reaction evidence="8 10">
        <text>oxaloacetate + H(+) = pyruvate + CO2</text>
        <dbReference type="Rhea" id="RHEA:15641"/>
        <dbReference type="ChEBI" id="CHEBI:15361"/>
        <dbReference type="ChEBI" id="CHEBI:15378"/>
        <dbReference type="ChEBI" id="CHEBI:16452"/>
        <dbReference type="ChEBI" id="CHEBI:16526"/>
        <dbReference type="EC" id="4.1.1.112"/>
    </reaction>
</comment>
<keyword evidence="12" id="KW-1185">Reference proteome</keyword>
<dbReference type="GO" id="GO:0008948">
    <property type="term" value="F:oxaloacetate decarboxylase activity"/>
    <property type="evidence" value="ECO:0007669"/>
    <property type="project" value="UniProtKB-EC"/>
</dbReference>
<evidence type="ECO:0000256" key="6">
    <source>
        <dbReference type="ARBA" id="ARBA00023239"/>
    </source>
</evidence>
<dbReference type="NCBIfam" id="NF009134">
    <property type="entry name" value="PRK12487.1"/>
    <property type="match status" value="1"/>
</dbReference>
<dbReference type="InterPro" id="IPR005493">
    <property type="entry name" value="RraA/RraA-like"/>
</dbReference>
<dbReference type="Proteomes" id="UP001165393">
    <property type="component" value="Unassembled WGS sequence"/>
</dbReference>
<evidence type="ECO:0000313" key="11">
    <source>
        <dbReference type="EMBL" id="MCM2678407.1"/>
    </source>
</evidence>
<comment type="catalytic activity">
    <reaction evidence="1 10">
        <text>4-hydroxy-4-methyl-2-oxoglutarate = 2 pyruvate</text>
        <dbReference type="Rhea" id="RHEA:22748"/>
        <dbReference type="ChEBI" id="CHEBI:15361"/>
        <dbReference type="ChEBI" id="CHEBI:58276"/>
        <dbReference type="EC" id="4.1.3.17"/>
    </reaction>
</comment>
<evidence type="ECO:0000313" key="12">
    <source>
        <dbReference type="Proteomes" id="UP001165393"/>
    </source>
</evidence>
<evidence type="ECO:0000256" key="8">
    <source>
        <dbReference type="ARBA" id="ARBA00047973"/>
    </source>
</evidence>
<evidence type="ECO:0000256" key="5">
    <source>
        <dbReference type="ARBA" id="ARBA00022723"/>
    </source>
</evidence>
<dbReference type="GO" id="GO:0051252">
    <property type="term" value="P:regulation of RNA metabolic process"/>
    <property type="evidence" value="ECO:0007669"/>
    <property type="project" value="InterPro"/>
</dbReference>
<comment type="caution">
    <text evidence="11">The sequence shown here is derived from an EMBL/GenBank/DDBJ whole genome shotgun (WGS) entry which is preliminary data.</text>
</comment>
<dbReference type="PANTHER" id="PTHR33254">
    <property type="entry name" value="4-HYDROXY-4-METHYL-2-OXOGLUTARATE ALDOLASE 3-RELATED"/>
    <property type="match status" value="1"/>
</dbReference>
<evidence type="ECO:0000256" key="9">
    <source>
        <dbReference type="PIRSR" id="PIRSR605493-1"/>
    </source>
</evidence>
<dbReference type="CDD" id="cd16841">
    <property type="entry name" value="RraA_family"/>
    <property type="match status" value="1"/>
</dbReference>
<keyword evidence="6 10" id="KW-0456">Lyase</keyword>
<dbReference type="EC" id="4.1.3.17" evidence="10"/>
<dbReference type="PANTHER" id="PTHR33254:SF4">
    <property type="entry name" value="4-HYDROXY-4-METHYL-2-OXOGLUTARATE ALDOLASE 3-RELATED"/>
    <property type="match status" value="1"/>
</dbReference>
<proteinExistence type="inferred from homology"/>
<evidence type="ECO:0000256" key="2">
    <source>
        <dbReference type="ARBA" id="ARBA00001968"/>
    </source>
</evidence>
<evidence type="ECO:0000256" key="10">
    <source>
        <dbReference type="RuleBase" id="RU004338"/>
    </source>
</evidence>
<dbReference type="Pfam" id="PF03737">
    <property type="entry name" value="RraA-like"/>
    <property type="match status" value="1"/>
</dbReference>
<dbReference type="AlphaFoldDB" id="A0AA41W452"/>
<dbReference type="InterPro" id="IPR036704">
    <property type="entry name" value="RraA/RraA-like_sf"/>
</dbReference>
<protein>
    <recommendedName>
        <fullName evidence="10">4-hydroxy-4-methyl-2-oxoglutarate aldolase</fullName>
        <shortName evidence="10">HMG aldolase</shortName>
        <ecNumber evidence="10">4.1.1.112</ecNumber>
        <ecNumber evidence="10">4.1.3.17</ecNumber>
    </recommendedName>
    <alternativeName>
        <fullName evidence="10">Oxaloacetate decarboxylase</fullName>
    </alternativeName>
</protein>
<comment type="subunit">
    <text evidence="4 10">Homotrimer.</text>
</comment>
<dbReference type="InterPro" id="IPR010203">
    <property type="entry name" value="RraA"/>
</dbReference>
<dbReference type="GO" id="GO:0047443">
    <property type="term" value="F:4-hydroxy-4-methyl-2-oxoglutarate aldolase activity"/>
    <property type="evidence" value="ECO:0007669"/>
    <property type="project" value="UniProtKB-EC"/>
</dbReference>
<dbReference type="NCBIfam" id="NF006875">
    <property type="entry name" value="PRK09372.1"/>
    <property type="match status" value="1"/>
</dbReference>
<evidence type="ECO:0000256" key="4">
    <source>
        <dbReference type="ARBA" id="ARBA00011233"/>
    </source>
</evidence>
<dbReference type="EMBL" id="JAMQGP010000001">
    <property type="protein sequence ID" value="MCM2678407.1"/>
    <property type="molecule type" value="Genomic_DNA"/>
</dbReference>
<sequence length="169" mass="18230">MLDILPDLFDQHAQQLQWLPIQWCDFGGVPTFYGEVQTVRCFEDNSRVKEVLAMPGRGRVLLVDGGGSLNRALLGDLIAQSAQDCGWAGVVILGAVRDVHALKGMSLGIKALGACPIKTQRKGIGELDCVLHIEGVAVNSGDYVYADRHGIAISSTAFHIDSEGAIKEW</sequence>
<feature type="binding site" evidence="9">
    <location>
        <position position="98"/>
    </location>
    <ligand>
        <name>Mg(2+)</name>
        <dbReference type="ChEBI" id="CHEBI:18420"/>
    </ligand>
</feature>
<dbReference type="GO" id="GO:0008428">
    <property type="term" value="F:ribonuclease inhibitor activity"/>
    <property type="evidence" value="ECO:0007669"/>
    <property type="project" value="InterPro"/>
</dbReference>
<dbReference type="SUPFAM" id="SSF89562">
    <property type="entry name" value="RraA-like"/>
    <property type="match status" value="1"/>
</dbReference>
<dbReference type="NCBIfam" id="TIGR01935">
    <property type="entry name" value="NOT-MenG"/>
    <property type="match status" value="1"/>
</dbReference>
<reference evidence="11 12" key="1">
    <citation type="journal article" date="2013" name="Antonie Van Leeuwenhoek">
        <title>Echinimonas agarilytica gen. nov., sp. nov., a new gammaproteobacterium isolated from the sea urchin Strongylocentrotus intermedius.</title>
        <authorList>
            <person name="Nedashkovskaya O.I."/>
            <person name="Stenkova A.M."/>
            <person name="Zhukova N.V."/>
            <person name="Van Trappen S."/>
            <person name="Lee J.S."/>
            <person name="Kim S.B."/>
        </authorList>
    </citation>
    <scope>NUCLEOTIDE SEQUENCE [LARGE SCALE GENOMIC DNA]</scope>
    <source>
        <strain evidence="11 12">KMM 6351</strain>
    </source>
</reference>
<feature type="binding site" evidence="9">
    <location>
        <begin position="75"/>
        <end position="78"/>
    </location>
    <ligand>
        <name>substrate</name>
    </ligand>
</feature>
<name>A0AA41W452_9GAMM</name>
<feature type="binding site" evidence="9">
    <location>
        <position position="97"/>
    </location>
    <ligand>
        <name>substrate</name>
    </ligand>
</feature>
<accession>A0AA41W452</accession>
<gene>
    <name evidence="11" type="ORF">NAF29_01815</name>
</gene>
<dbReference type="GO" id="GO:0046872">
    <property type="term" value="F:metal ion binding"/>
    <property type="evidence" value="ECO:0007669"/>
    <property type="project" value="UniProtKB-KW"/>
</dbReference>
<evidence type="ECO:0000256" key="1">
    <source>
        <dbReference type="ARBA" id="ARBA00001342"/>
    </source>
</evidence>
<evidence type="ECO:0000256" key="7">
    <source>
        <dbReference type="ARBA" id="ARBA00025046"/>
    </source>
</evidence>
<comment type="similarity">
    <text evidence="3 10">Belongs to the class II aldolase/RraA-like family.</text>
</comment>
<keyword evidence="5 9" id="KW-0479">Metal-binding</keyword>
<comment type="cofactor">
    <cofactor evidence="9">
        <name>Mg(2+)</name>
        <dbReference type="ChEBI" id="CHEBI:18420"/>
    </cofactor>
</comment>
<evidence type="ECO:0000256" key="3">
    <source>
        <dbReference type="ARBA" id="ARBA00008621"/>
    </source>
</evidence>
<comment type="cofactor">
    <cofactor evidence="2 10">
        <name>a divalent metal cation</name>
        <dbReference type="ChEBI" id="CHEBI:60240"/>
    </cofactor>
</comment>
<dbReference type="RefSeq" id="WP_251259774.1">
    <property type="nucleotide sequence ID" value="NZ_JAMQGP010000001.1"/>
</dbReference>